<comment type="caution">
    <text evidence="5">The sequence shown here is derived from an EMBL/GenBank/DDBJ whole genome shotgun (WGS) entry which is preliminary data.</text>
</comment>
<evidence type="ECO:0000256" key="1">
    <source>
        <dbReference type="ARBA" id="ARBA00010688"/>
    </source>
</evidence>
<comment type="similarity">
    <text evidence="1">Belongs to the carbohydrate kinase PfkB family.</text>
</comment>
<evidence type="ECO:0000259" key="4">
    <source>
        <dbReference type="Pfam" id="PF00294"/>
    </source>
</evidence>
<protein>
    <submittedName>
        <fullName evidence="5">Carbohydrate kinase</fullName>
    </submittedName>
</protein>
<dbReference type="Gene3D" id="3.40.1190.20">
    <property type="match status" value="1"/>
</dbReference>
<dbReference type="PROSITE" id="PS00584">
    <property type="entry name" value="PFKB_KINASES_2"/>
    <property type="match status" value="1"/>
</dbReference>
<proteinExistence type="inferred from homology"/>
<dbReference type="PANTHER" id="PTHR43085:SF57">
    <property type="entry name" value="CARBOHYDRATE KINASE PFKB DOMAIN-CONTAINING PROTEIN"/>
    <property type="match status" value="1"/>
</dbReference>
<feature type="domain" description="Carbohydrate kinase PfkB" evidence="4">
    <location>
        <begin position="16"/>
        <end position="278"/>
    </location>
</feature>
<name>A0A937F4H7_9BACT</name>
<dbReference type="InterPro" id="IPR029056">
    <property type="entry name" value="Ribokinase-like"/>
</dbReference>
<dbReference type="GO" id="GO:0016301">
    <property type="term" value="F:kinase activity"/>
    <property type="evidence" value="ECO:0007669"/>
    <property type="project" value="UniProtKB-KW"/>
</dbReference>
<sequence length="289" mass="32327">MKILSFGEVLFDIIEEKEYLGGAPLNFIAHIAQCGLSGYMYSKVGDDDLGNLALEKMRELRVSTQFVQQDEQHPTGTVNVTLTDGQPEYTIQRSVAYDFIRYDSEVYKHHFDLIYFGSLAQRSDLSQITLKTLVEQNQFKHVFYDVNLRAEGYNRNIITHSMEMCTILKLNDGEVMVLSDLLFQHSLSMKKFCAYVSEQFGIGLILITAGEKGSYIYRHGVLEFITGDKVKVVDTVGAGDAFSAGFVYKFLKTGNALAASKTANSLGAFVASRQGAIPIYSEEVKRTLI</sequence>
<dbReference type="InterPro" id="IPR011611">
    <property type="entry name" value="PfkB_dom"/>
</dbReference>
<accession>A0A937F4H7</accession>
<evidence type="ECO:0000313" key="6">
    <source>
        <dbReference type="Proteomes" id="UP000659388"/>
    </source>
</evidence>
<evidence type="ECO:0000256" key="2">
    <source>
        <dbReference type="ARBA" id="ARBA00022679"/>
    </source>
</evidence>
<dbReference type="AlphaFoldDB" id="A0A937F4H7"/>
<evidence type="ECO:0000256" key="3">
    <source>
        <dbReference type="ARBA" id="ARBA00022777"/>
    </source>
</evidence>
<dbReference type="SUPFAM" id="SSF53613">
    <property type="entry name" value="Ribokinase-like"/>
    <property type="match status" value="1"/>
</dbReference>
<dbReference type="RefSeq" id="WP_202244012.1">
    <property type="nucleotide sequence ID" value="NZ_JAESIY010000004.1"/>
</dbReference>
<keyword evidence="2" id="KW-0808">Transferase</keyword>
<dbReference type="CDD" id="cd01167">
    <property type="entry name" value="bac_FRK"/>
    <property type="match status" value="1"/>
</dbReference>
<gene>
    <name evidence="5" type="ORF">JL102_08775</name>
</gene>
<dbReference type="InterPro" id="IPR002173">
    <property type="entry name" value="Carboh/pur_kinase_PfkB_CS"/>
</dbReference>
<keyword evidence="3 5" id="KW-0418">Kinase</keyword>
<evidence type="ECO:0000313" key="5">
    <source>
        <dbReference type="EMBL" id="MBL3656222.1"/>
    </source>
</evidence>
<reference evidence="5" key="1">
    <citation type="submission" date="2021-01" db="EMBL/GenBank/DDBJ databases">
        <title>Fulvivirga kasyanovii gen. nov., sp nov., a novel member of the phylum Bacteroidetes isolated from seawater in a mussel farm.</title>
        <authorList>
            <person name="Zhao L.-H."/>
            <person name="Wang Z.-J."/>
        </authorList>
    </citation>
    <scope>NUCLEOTIDE SEQUENCE</scope>
    <source>
        <strain evidence="5">2943</strain>
    </source>
</reference>
<dbReference type="InterPro" id="IPR050306">
    <property type="entry name" value="PfkB_Carbo_kinase"/>
</dbReference>
<organism evidence="5 6">
    <name type="scientific">Fulvivirga sediminis</name>
    <dbReference type="NCBI Taxonomy" id="2803949"/>
    <lineage>
        <taxon>Bacteria</taxon>
        <taxon>Pseudomonadati</taxon>
        <taxon>Bacteroidota</taxon>
        <taxon>Cytophagia</taxon>
        <taxon>Cytophagales</taxon>
        <taxon>Fulvivirgaceae</taxon>
        <taxon>Fulvivirga</taxon>
    </lineage>
</organism>
<dbReference type="PANTHER" id="PTHR43085">
    <property type="entry name" value="HEXOKINASE FAMILY MEMBER"/>
    <property type="match status" value="1"/>
</dbReference>
<keyword evidence="6" id="KW-1185">Reference proteome</keyword>
<dbReference type="Proteomes" id="UP000659388">
    <property type="component" value="Unassembled WGS sequence"/>
</dbReference>
<dbReference type="EMBL" id="JAESIY010000004">
    <property type="protein sequence ID" value="MBL3656222.1"/>
    <property type="molecule type" value="Genomic_DNA"/>
</dbReference>
<dbReference type="Pfam" id="PF00294">
    <property type="entry name" value="PfkB"/>
    <property type="match status" value="1"/>
</dbReference>